<proteinExistence type="predicted"/>
<comment type="caution">
    <text evidence="2">The sequence shown here is derived from an EMBL/GenBank/DDBJ whole genome shotgun (WGS) entry which is preliminary data.</text>
</comment>
<keyword evidence="1" id="KW-0812">Transmembrane</keyword>
<sequence length="373" mass="42705">METVPDNSEGNIKRESTHNYPCPSCGGNMEFAPECQALICPYCGGKTDVEKTSYGIQEHDFFSAEDTAHQNWGNEKRVIRCQNCGAQTVLDETDAAKFCAFCGSPHVVKQEESPGIVPESLIPFKITRENALEGFKMWIKNRFFAPKALKNEFKGGRLSGVYIPSWTYDSNAYSTYTAEAGTYYYETETRWVEENGHRKMVTEQVRKIRWRYVSGRYDEFFNDVLVNASNQVNEGLMKKLEPFHLNELVMYKPQFLSGFLAERYSINLKEGWDRAKNHIREEINNAVIRQINADEVRCLSVDTTYCDIKFKHILLPVWMSAYIYKGKTYRYMVNGQTGEVQGHAPISPLKVGLVILAFIAVISALVFIFNKSR</sequence>
<dbReference type="OrthoDB" id="3182597at2"/>
<dbReference type="EMBL" id="LKET01000068">
    <property type="protein sequence ID" value="KPU42411.1"/>
    <property type="molecule type" value="Genomic_DNA"/>
</dbReference>
<dbReference type="Proteomes" id="UP000050326">
    <property type="component" value="Unassembled WGS sequence"/>
</dbReference>
<gene>
    <name evidence="2" type="ORF">OXPF_41960</name>
</gene>
<evidence type="ECO:0008006" key="4">
    <source>
        <dbReference type="Google" id="ProtNLM"/>
    </source>
</evidence>
<name>A0A0P8Y7F9_9CLOT</name>
<dbReference type="Gene3D" id="2.20.28.30">
    <property type="entry name" value="RNA polymerase ii, chain L"/>
    <property type="match status" value="2"/>
</dbReference>
<dbReference type="STRING" id="36849.OXPF_41960"/>
<evidence type="ECO:0000313" key="2">
    <source>
        <dbReference type="EMBL" id="KPU42411.1"/>
    </source>
</evidence>
<accession>A0A0P8Y7F9</accession>
<dbReference type="PANTHER" id="PTHR37826:SF3">
    <property type="entry name" value="J DOMAIN-CONTAINING PROTEIN"/>
    <property type="match status" value="1"/>
</dbReference>
<keyword evidence="3" id="KW-1185">Reference proteome</keyword>
<reference evidence="2 3" key="1">
    <citation type="submission" date="2015-09" db="EMBL/GenBank/DDBJ databases">
        <title>Genome sequence of Oxobacter pfennigii DSM 3222.</title>
        <authorList>
            <person name="Poehlein A."/>
            <person name="Bengelsdorf F.R."/>
            <person name="Schiel-Bengelsdorf B."/>
            <person name="Duerre P."/>
            <person name="Daniel R."/>
        </authorList>
    </citation>
    <scope>NUCLEOTIDE SEQUENCE [LARGE SCALE GENOMIC DNA]</scope>
    <source>
        <strain evidence="2 3">DSM 3222</strain>
    </source>
</reference>
<dbReference type="AlphaFoldDB" id="A0A0P8Y7F9"/>
<evidence type="ECO:0000256" key="1">
    <source>
        <dbReference type="SAM" id="Phobius"/>
    </source>
</evidence>
<dbReference type="PANTHER" id="PTHR37826">
    <property type="entry name" value="FLOTILLIN BAND_7_5 DOMAIN PROTEIN"/>
    <property type="match status" value="1"/>
</dbReference>
<dbReference type="RefSeq" id="WP_054877121.1">
    <property type="nucleotide sequence ID" value="NZ_LKET01000068.1"/>
</dbReference>
<keyword evidence="1" id="KW-0472">Membrane</keyword>
<protein>
    <recommendedName>
        <fullName evidence="4">Double zinc ribbon</fullName>
    </recommendedName>
</protein>
<feature type="transmembrane region" description="Helical" evidence="1">
    <location>
        <begin position="351"/>
        <end position="369"/>
    </location>
</feature>
<organism evidence="2 3">
    <name type="scientific">Oxobacter pfennigii</name>
    <dbReference type="NCBI Taxonomy" id="36849"/>
    <lineage>
        <taxon>Bacteria</taxon>
        <taxon>Bacillati</taxon>
        <taxon>Bacillota</taxon>
        <taxon>Clostridia</taxon>
        <taxon>Eubacteriales</taxon>
        <taxon>Clostridiaceae</taxon>
        <taxon>Oxobacter</taxon>
    </lineage>
</organism>
<keyword evidence="1" id="KW-1133">Transmembrane helix</keyword>
<evidence type="ECO:0000313" key="3">
    <source>
        <dbReference type="Proteomes" id="UP000050326"/>
    </source>
</evidence>